<keyword evidence="2" id="KW-1185">Reference proteome</keyword>
<proteinExistence type="predicted"/>
<gene>
    <name evidence="1" type="ORF">O3P69_003850</name>
</gene>
<accession>A0AAW0UFY9</accession>
<name>A0AAW0UFY9_SCYPA</name>
<dbReference type="EMBL" id="JARAKH010000012">
    <property type="protein sequence ID" value="KAK8398213.1"/>
    <property type="molecule type" value="Genomic_DNA"/>
</dbReference>
<sequence>MTLHVSSVWPHLPASPAACPPAPGLVVVRGGDGDGWAVVRRPGSRSQDLDTNSSVVCPMRTEPFTYSASTIRECNIEAKRPASRRIAHLNSALALLLNTSFRYREARDVCSPIPCARYQKKVNISWQGKKNCALAIPRL</sequence>
<dbReference type="Proteomes" id="UP001487740">
    <property type="component" value="Unassembled WGS sequence"/>
</dbReference>
<evidence type="ECO:0000313" key="1">
    <source>
        <dbReference type="EMBL" id="KAK8398213.1"/>
    </source>
</evidence>
<dbReference type="AlphaFoldDB" id="A0AAW0UFY9"/>
<protein>
    <submittedName>
        <fullName evidence="1">Uncharacterized protein</fullName>
    </submittedName>
</protein>
<evidence type="ECO:0000313" key="2">
    <source>
        <dbReference type="Proteomes" id="UP001487740"/>
    </source>
</evidence>
<organism evidence="1 2">
    <name type="scientific">Scylla paramamosain</name>
    <name type="common">Mud crab</name>
    <dbReference type="NCBI Taxonomy" id="85552"/>
    <lineage>
        <taxon>Eukaryota</taxon>
        <taxon>Metazoa</taxon>
        <taxon>Ecdysozoa</taxon>
        <taxon>Arthropoda</taxon>
        <taxon>Crustacea</taxon>
        <taxon>Multicrustacea</taxon>
        <taxon>Malacostraca</taxon>
        <taxon>Eumalacostraca</taxon>
        <taxon>Eucarida</taxon>
        <taxon>Decapoda</taxon>
        <taxon>Pleocyemata</taxon>
        <taxon>Brachyura</taxon>
        <taxon>Eubrachyura</taxon>
        <taxon>Portunoidea</taxon>
        <taxon>Portunidae</taxon>
        <taxon>Portuninae</taxon>
        <taxon>Scylla</taxon>
    </lineage>
</organism>
<reference evidence="1 2" key="1">
    <citation type="submission" date="2023-03" db="EMBL/GenBank/DDBJ databases">
        <title>High-quality genome of Scylla paramamosain provides insights in environmental adaptation.</title>
        <authorList>
            <person name="Zhang L."/>
        </authorList>
    </citation>
    <scope>NUCLEOTIDE SEQUENCE [LARGE SCALE GENOMIC DNA]</scope>
    <source>
        <strain evidence="1">LZ_2023a</strain>
        <tissue evidence="1">Muscle</tissue>
    </source>
</reference>
<comment type="caution">
    <text evidence="1">The sequence shown here is derived from an EMBL/GenBank/DDBJ whole genome shotgun (WGS) entry which is preliminary data.</text>
</comment>